<feature type="domain" description="Ras-GEF" evidence="4">
    <location>
        <begin position="72"/>
        <end position="305"/>
    </location>
</feature>
<evidence type="ECO:0000313" key="5">
    <source>
        <dbReference type="EMBL" id="OAC97559.1"/>
    </source>
</evidence>
<keyword evidence="2" id="KW-0175">Coiled coil</keyword>
<dbReference type="InterPro" id="IPR001895">
    <property type="entry name" value="RASGEF_cat_dom"/>
</dbReference>
<gene>
    <name evidence="5" type="ORF">MUCCIDRAFT_116335</name>
</gene>
<dbReference type="SMART" id="SM00147">
    <property type="entry name" value="RasGEF"/>
    <property type="match status" value="1"/>
</dbReference>
<dbReference type="AlphaFoldDB" id="A0A168GCW3"/>
<keyword evidence="1" id="KW-0344">Guanine-nucleotide releasing factor</keyword>
<dbReference type="GO" id="GO:0007264">
    <property type="term" value="P:small GTPase-mediated signal transduction"/>
    <property type="evidence" value="ECO:0007669"/>
    <property type="project" value="InterPro"/>
</dbReference>
<dbReference type="Gene3D" id="1.10.840.10">
    <property type="entry name" value="Ras guanine-nucleotide exchange factors catalytic domain"/>
    <property type="match status" value="1"/>
</dbReference>
<evidence type="ECO:0000313" key="6">
    <source>
        <dbReference type="Proteomes" id="UP000077051"/>
    </source>
</evidence>
<feature type="compositionally biased region" description="Basic and acidic residues" evidence="3">
    <location>
        <begin position="646"/>
        <end position="655"/>
    </location>
</feature>
<evidence type="ECO:0000259" key="4">
    <source>
        <dbReference type="PROSITE" id="PS50009"/>
    </source>
</evidence>
<sequence length="742" mass="82773">MRLPLIPLSPHIQTSCEYAKVLAQTTKALSEHQDNASVKSSLEKSLSKEREKLDRLTKSMQTIQSSCLLDFNMYDIAKEIAYINCSLFRLVTLDPAWLCNFDKQSNMVPLLDFHRYLSHSFAHQVIYGDPQKRSVMQLIHLAYILLHVYRDFSGCTAILTSLHMPQVRRLESMWAPCPAKLLQVYQQLVAMLSPDNNYEAYHHQLWLHTQRFLDTTPSKSQMIAVPFMHAHIAIIQNLVQTHASVQAAPDVVLSSAGQPLLASTVQLLEFCQQFSKMDSADLAQYAVMKRASTSSSSSNSKRASTMSNNSKAIKLSTSPCLDLDMLRSDANVYHWIVSRAYLTRAQLHAESLHVEPLAVGEIELESEEEHDLYWDFFDKQASVAVSAATVIKDSPPPPVLVVKSPKSPKQQQQQQQQDTVQATVDELDVVDSAAANEPSLVLGLAVDTPTATKDMEAASVQETVNCSNKDKDGRTVSEDLVVLQSPKEQQQATVEQDLPIATSKPVTHQQPSSNEAIMQQPIIKAKEPAAIDQEEQVPAHMEPAVLLSTTDVVAPVTTTLAYDNDDDDEDDIIIVTEEDDEEWTGYPLDSTPSQTVQDTSTEEEDEEWTGYPYTSQDEQDVPEKEEEEEEEVWKGYPIPSSEDDEQQHSNDDARKSPAVNVAVSSPVTPSEQQGSEPILQHKEWKGYQKTAQEEGATEQDNNSKHQLHAIGKAAARRMQYSLSSTDTNRKRLPSPFAPSSST</sequence>
<feature type="compositionally biased region" description="Low complexity" evidence="3">
    <location>
        <begin position="656"/>
        <end position="670"/>
    </location>
</feature>
<protein>
    <recommendedName>
        <fullName evidence="4">Ras-GEF domain-containing protein</fullName>
    </recommendedName>
</protein>
<comment type="caution">
    <text evidence="5">The sequence shown here is derived from an EMBL/GenBank/DDBJ whole genome shotgun (WGS) entry which is preliminary data.</text>
</comment>
<feature type="region of interest" description="Disordered" evidence="3">
    <location>
        <begin position="575"/>
        <end position="742"/>
    </location>
</feature>
<feature type="region of interest" description="Disordered" evidence="3">
    <location>
        <begin position="394"/>
        <end position="418"/>
    </location>
</feature>
<name>A0A168GCW3_MUCCL</name>
<evidence type="ECO:0000256" key="3">
    <source>
        <dbReference type="SAM" id="MobiDB-lite"/>
    </source>
</evidence>
<feature type="compositionally biased region" description="Low complexity" evidence="3">
    <location>
        <begin position="400"/>
        <end position="417"/>
    </location>
</feature>
<dbReference type="InterPro" id="IPR023578">
    <property type="entry name" value="Ras_GEF_dom_sf"/>
</dbReference>
<dbReference type="OrthoDB" id="10254377at2759"/>
<dbReference type="Proteomes" id="UP000077051">
    <property type="component" value="Unassembled WGS sequence"/>
</dbReference>
<evidence type="ECO:0000256" key="2">
    <source>
        <dbReference type="SAM" id="Coils"/>
    </source>
</evidence>
<keyword evidence="6" id="KW-1185">Reference proteome</keyword>
<evidence type="ECO:0000256" key="1">
    <source>
        <dbReference type="PROSITE-ProRule" id="PRU00168"/>
    </source>
</evidence>
<dbReference type="GO" id="GO:0005085">
    <property type="term" value="F:guanyl-nucleotide exchange factor activity"/>
    <property type="evidence" value="ECO:0007669"/>
    <property type="project" value="UniProtKB-KW"/>
</dbReference>
<feature type="compositionally biased region" description="Acidic residues" evidence="3">
    <location>
        <begin position="617"/>
        <end position="631"/>
    </location>
</feature>
<dbReference type="STRING" id="747725.A0A168GCW3"/>
<dbReference type="EMBL" id="AMYB01000016">
    <property type="protein sequence ID" value="OAC97559.1"/>
    <property type="molecule type" value="Genomic_DNA"/>
</dbReference>
<dbReference type="VEuPathDB" id="FungiDB:MUCCIDRAFT_116335"/>
<accession>A0A168GCW3</accession>
<dbReference type="SUPFAM" id="SSF48366">
    <property type="entry name" value="Ras GEF"/>
    <property type="match status" value="1"/>
</dbReference>
<feature type="coiled-coil region" evidence="2">
    <location>
        <begin position="39"/>
        <end position="66"/>
    </location>
</feature>
<reference evidence="5 6" key="1">
    <citation type="submission" date="2015-06" db="EMBL/GenBank/DDBJ databases">
        <title>Expansion of signal transduction pathways in fungi by whole-genome duplication.</title>
        <authorList>
            <consortium name="DOE Joint Genome Institute"/>
            <person name="Corrochano L.M."/>
            <person name="Kuo A."/>
            <person name="Marcet-Houben M."/>
            <person name="Polaino S."/>
            <person name="Salamov A."/>
            <person name="Villalobos J.M."/>
            <person name="Alvarez M.I."/>
            <person name="Avalos J."/>
            <person name="Benito E.P."/>
            <person name="Benoit I."/>
            <person name="Burger G."/>
            <person name="Camino L.P."/>
            <person name="Canovas D."/>
            <person name="Cerda-Olmedo E."/>
            <person name="Cheng J.-F."/>
            <person name="Dominguez A."/>
            <person name="Elias M."/>
            <person name="Eslava A.P."/>
            <person name="Glaser F."/>
            <person name="Grimwood J."/>
            <person name="Gutierrez G."/>
            <person name="Heitman J."/>
            <person name="Henrissat B."/>
            <person name="Iturriaga E.A."/>
            <person name="Lang B.F."/>
            <person name="Lavin J.L."/>
            <person name="Lee S."/>
            <person name="Li W."/>
            <person name="Lindquist E."/>
            <person name="Lopez-Garcia S."/>
            <person name="Luque E.M."/>
            <person name="Marcos A.T."/>
            <person name="Martin J."/>
            <person name="Mccluskey K."/>
            <person name="Medina H.R."/>
            <person name="Miralles-Duran A."/>
            <person name="Miyazaki A."/>
            <person name="Munoz-Torres E."/>
            <person name="Oguiza J.A."/>
            <person name="Ohm R."/>
            <person name="Olmedo M."/>
            <person name="Orejas M."/>
            <person name="Ortiz-Castellanos L."/>
            <person name="Pisabarro A.G."/>
            <person name="Rodriguez-Romero J."/>
            <person name="Ruiz-Herrera J."/>
            <person name="Ruiz-Vazquez R."/>
            <person name="Sanz C."/>
            <person name="Schackwitz W."/>
            <person name="Schmutz J."/>
            <person name="Shahriari M."/>
            <person name="Shelest E."/>
            <person name="Silva-Franco F."/>
            <person name="Soanes D."/>
            <person name="Syed K."/>
            <person name="Tagua V.G."/>
            <person name="Talbot N.J."/>
            <person name="Thon M."/>
            <person name="De Vries R.P."/>
            <person name="Wiebenga A."/>
            <person name="Yadav J.S."/>
            <person name="Braun E.L."/>
            <person name="Baker S."/>
            <person name="Garre V."/>
            <person name="Horwitz B."/>
            <person name="Torres-Martinez S."/>
            <person name="Idnurm A."/>
            <person name="Herrera-Estrella A."/>
            <person name="Gabaldon T."/>
            <person name="Grigoriev I.V."/>
        </authorList>
    </citation>
    <scope>NUCLEOTIDE SEQUENCE [LARGE SCALE GENOMIC DNA]</scope>
    <source>
        <strain evidence="5 6">CBS 277.49</strain>
    </source>
</reference>
<organism evidence="5 6">
    <name type="scientific">Mucor lusitanicus CBS 277.49</name>
    <dbReference type="NCBI Taxonomy" id="747725"/>
    <lineage>
        <taxon>Eukaryota</taxon>
        <taxon>Fungi</taxon>
        <taxon>Fungi incertae sedis</taxon>
        <taxon>Mucoromycota</taxon>
        <taxon>Mucoromycotina</taxon>
        <taxon>Mucoromycetes</taxon>
        <taxon>Mucorales</taxon>
        <taxon>Mucorineae</taxon>
        <taxon>Mucoraceae</taxon>
        <taxon>Mucor</taxon>
    </lineage>
</organism>
<dbReference type="InterPro" id="IPR036964">
    <property type="entry name" value="RASGEF_cat_dom_sf"/>
</dbReference>
<dbReference type="Pfam" id="PF00617">
    <property type="entry name" value="RasGEF"/>
    <property type="match status" value="1"/>
</dbReference>
<dbReference type="PROSITE" id="PS50009">
    <property type="entry name" value="RASGEF_CAT"/>
    <property type="match status" value="1"/>
</dbReference>
<proteinExistence type="predicted"/>